<sequence>MKDKEKLQNEEPTIATGIDDDEELSEKATQEEIERGDSTRVVTLSWDEDPR</sequence>
<gene>
    <name evidence="2" type="ORF">MF646_20270</name>
</gene>
<protein>
    <submittedName>
        <fullName evidence="2">Uncharacterized protein</fullName>
    </submittedName>
</protein>
<keyword evidence="3" id="KW-1185">Reference proteome</keyword>
<proteinExistence type="predicted"/>
<feature type="compositionally biased region" description="Basic and acidic residues" evidence="1">
    <location>
        <begin position="25"/>
        <end position="38"/>
    </location>
</feature>
<evidence type="ECO:0000256" key="1">
    <source>
        <dbReference type="SAM" id="MobiDB-lite"/>
    </source>
</evidence>
<name>A0A9X2CW82_9BACI</name>
<comment type="caution">
    <text evidence="2">The sequence shown here is derived from an EMBL/GenBank/DDBJ whole genome shotgun (WGS) entry which is preliminary data.</text>
</comment>
<dbReference type="Proteomes" id="UP001139150">
    <property type="component" value="Unassembled WGS sequence"/>
</dbReference>
<dbReference type="EMBL" id="JAKRYL010000029">
    <property type="protein sequence ID" value="MCL7749460.1"/>
    <property type="molecule type" value="Genomic_DNA"/>
</dbReference>
<evidence type="ECO:0000313" key="2">
    <source>
        <dbReference type="EMBL" id="MCL7749460.1"/>
    </source>
</evidence>
<dbReference type="AlphaFoldDB" id="A0A9X2CW82"/>
<feature type="region of interest" description="Disordered" evidence="1">
    <location>
        <begin position="1"/>
        <end position="51"/>
    </location>
</feature>
<dbReference type="RefSeq" id="WP_250098319.1">
    <property type="nucleotide sequence ID" value="NZ_JAKRYL010000029.1"/>
</dbReference>
<organism evidence="2 3">
    <name type="scientific">Halalkalibacter alkaliphilus</name>
    <dbReference type="NCBI Taxonomy" id="2917993"/>
    <lineage>
        <taxon>Bacteria</taxon>
        <taxon>Bacillati</taxon>
        <taxon>Bacillota</taxon>
        <taxon>Bacilli</taxon>
        <taxon>Bacillales</taxon>
        <taxon>Bacillaceae</taxon>
        <taxon>Halalkalibacter</taxon>
    </lineage>
</organism>
<reference evidence="2" key="1">
    <citation type="submission" date="2022-02" db="EMBL/GenBank/DDBJ databases">
        <title>Halalkalibacter sp. nov. isolated from Lonar Lake, India.</title>
        <authorList>
            <person name="Joshi A."/>
            <person name="Thite S."/>
            <person name="Lodha T."/>
        </authorList>
    </citation>
    <scope>NUCLEOTIDE SEQUENCE</scope>
    <source>
        <strain evidence="2">MEB205</strain>
    </source>
</reference>
<accession>A0A9X2CW82</accession>
<evidence type="ECO:0000313" key="3">
    <source>
        <dbReference type="Proteomes" id="UP001139150"/>
    </source>
</evidence>